<dbReference type="RefSeq" id="WP_146914365.1">
    <property type="nucleotide sequence ID" value="NZ_VORW01000001.1"/>
</dbReference>
<dbReference type="EMBL" id="VORW01000001">
    <property type="protein sequence ID" value="TXE14116.1"/>
    <property type="molecule type" value="Genomic_DNA"/>
</dbReference>
<evidence type="ECO:0000313" key="1">
    <source>
        <dbReference type="EMBL" id="TXE14116.1"/>
    </source>
</evidence>
<dbReference type="Proteomes" id="UP000321935">
    <property type="component" value="Unassembled WGS sequence"/>
</dbReference>
<sequence length="191" mass="22701">MERLEIKSDYENVDWEKVIPVLMAYAYALIGVSNQRMVRSREELSYDFAIDAITKYLNEPKKFEPSRNPDLIRYLKYNILRQSIFNAKKKAANLNEIVQDEKEDEYDLEEVDDFFAVEFELDESIDVATAVASIEGEISGDEELYEIFIGRYYDESKRCEICKDLNISEEEYDNRIRRLRRLSRRILDSFN</sequence>
<proteinExistence type="predicted"/>
<comment type="caution">
    <text evidence="1">The sequence shown here is derived from an EMBL/GenBank/DDBJ whole genome shotgun (WGS) entry which is preliminary data.</text>
</comment>
<dbReference type="AlphaFoldDB" id="A0A5C7AZ45"/>
<organism evidence="1 2">
    <name type="scientific">Algoriphagus aquimarinus</name>
    <dbReference type="NCBI Taxonomy" id="237018"/>
    <lineage>
        <taxon>Bacteria</taxon>
        <taxon>Pseudomonadati</taxon>
        <taxon>Bacteroidota</taxon>
        <taxon>Cytophagia</taxon>
        <taxon>Cytophagales</taxon>
        <taxon>Cyclobacteriaceae</taxon>
        <taxon>Algoriphagus</taxon>
    </lineage>
</organism>
<protein>
    <recommendedName>
        <fullName evidence="3">Sigma-70 family RNA polymerase sigma factor</fullName>
    </recommendedName>
</protein>
<accession>A0A5C7AZ45</accession>
<name>A0A5C7AZ45_9BACT</name>
<reference evidence="1 2" key="1">
    <citation type="submission" date="2019-08" db="EMBL/GenBank/DDBJ databases">
        <title>Genomes sequence of Algoriphagus aquimarinus ACAM450.</title>
        <authorList>
            <person name="Bowman J.P."/>
        </authorList>
    </citation>
    <scope>NUCLEOTIDE SEQUENCE [LARGE SCALE GENOMIC DNA]</scope>
    <source>
        <strain evidence="1 2">ACAM 450</strain>
    </source>
</reference>
<evidence type="ECO:0000313" key="2">
    <source>
        <dbReference type="Proteomes" id="UP000321935"/>
    </source>
</evidence>
<gene>
    <name evidence="1" type="ORF">ESV85_00730</name>
</gene>
<dbReference type="OrthoDB" id="982580at2"/>
<evidence type="ECO:0008006" key="3">
    <source>
        <dbReference type="Google" id="ProtNLM"/>
    </source>
</evidence>